<evidence type="ECO:0000259" key="1">
    <source>
        <dbReference type="PROSITE" id="PS51186"/>
    </source>
</evidence>
<dbReference type="SUPFAM" id="SSF55729">
    <property type="entry name" value="Acyl-CoA N-acyltransferases (Nat)"/>
    <property type="match status" value="1"/>
</dbReference>
<dbReference type="Gene3D" id="3.40.630.30">
    <property type="match status" value="1"/>
</dbReference>
<keyword evidence="3" id="KW-1185">Reference proteome</keyword>
<dbReference type="EMBL" id="FOBF01000025">
    <property type="protein sequence ID" value="SEN33475.1"/>
    <property type="molecule type" value="Genomic_DNA"/>
</dbReference>
<dbReference type="Pfam" id="PF13508">
    <property type="entry name" value="Acetyltransf_7"/>
    <property type="match status" value="1"/>
</dbReference>
<sequence length="193" mass="20301">MRIVSYPEAEVPAPLRGQVLELQDDAWPPGPADPDPSQGLTHDPALRPLSMLLVDGDVVLAALDVLSKEIGHAGGRWRAAGLSTVVTRRAARGRGHGRRLVAAARDAVAASGADVGLFTCDRPLLAFYESAGWEELPGTVLVGGTPQAPFPSDAPGFDKVTVGAFFSAGAAAWRAAFEHARVALHPGEIDRLW</sequence>
<keyword evidence="2" id="KW-0808">Transferase</keyword>
<name>A0A1H8FPG5_9ACTN</name>
<evidence type="ECO:0000313" key="3">
    <source>
        <dbReference type="Proteomes" id="UP000198953"/>
    </source>
</evidence>
<dbReference type="OrthoDB" id="7017613at2"/>
<accession>A0A1H8FPG5</accession>
<gene>
    <name evidence="2" type="ORF">SAMN05660976_07299</name>
</gene>
<proteinExistence type="predicted"/>
<dbReference type="InterPro" id="IPR016181">
    <property type="entry name" value="Acyl_CoA_acyltransferase"/>
</dbReference>
<dbReference type="AlphaFoldDB" id="A0A1H8FPG5"/>
<dbReference type="PROSITE" id="PS51186">
    <property type="entry name" value="GNAT"/>
    <property type="match status" value="1"/>
</dbReference>
<dbReference type="Proteomes" id="UP000198953">
    <property type="component" value="Unassembled WGS sequence"/>
</dbReference>
<protein>
    <submittedName>
        <fullName evidence="2">Acetyltransferase (GNAT) domain-containing protein</fullName>
    </submittedName>
</protein>
<dbReference type="STRING" id="46177.SAMN05660976_07299"/>
<dbReference type="InterPro" id="IPR000182">
    <property type="entry name" value="GNAT_dom"/>
</dbReference>
<dbReference type="GO" id="GO:0016747">
    <property type="term" value="F:acyltransferase activity, transferring groups other than amino-acyl groups"/>
    <property type="evidence" value="ECO:0007669"/>
    <property type="project" value="InterPro"/>
</dbReference>
<evidence type="ECO:0000313" key="2">
    <source>
        <dbReference type="EMBL" id="SEN33475.1"/>
    </source>
</evidence>
<dbReference type="RefSeq" id="WP_055502405.1">
    <property type="nucleotide sequence ID" value="NZ_BBZG01000001.1"/>
</dbReference>
<organism evidence="2 3">
    <name type="scientific">Nonomuraea pusilla</name>
    <dbReference type="NCBI Taxonomy" id="46177"/>
    <lineage>
        <taxon>Bacteria</taxon>
        <taxon>Bacillati</taxon>
        <taxon>Actinomycetota</taxon>
        <taxon>Actinomycetes</taxon>
        <taxon>Streptosporangiales</taxon>
        <taxon>Streptosporangiaceae</taxon>
        <taxon>Nonomuraea</taxon>
    </lineage>
</organism>
<reference evidence="2 3" key="1">
    <citation type="submission" date="2016-10" db="EMBL/GenBank/DDBJ databases">
        <authorList>
            <person name="de Groot N.N."/>
        </authorList>
    </citation>
    <scope>NUCLEOTIDE SEQUENCE [LARGE SCALE GENOMIC DNA]</scope>
    <source>
        <strain evidence="2 3">DSM 43357</strain>
    </source>
</reference>
<feature type="domain" description="N-acetyltransferase" evidence="1">
    <location>
        <begin position="1"/>
        <end position="151"/>
    </location>
</feature>